<gene>
    <name evidence="7 9" type="primary">hisI</name>
    <name evidence="9" type="ORF">GCM10010082_09960</name>
</gene>
<comment type="similarity">
    <text evidence="7">Belongs to the PRA-CH family.</text>
</comment>
<feature type="binding site" evidence="7">
    <location>
        <position position="122"/>
    </location>
    <ligand>
        <name>Zn(2+)</name>
        <dbReference type="ChEBI" id="CHEBI:29105"/>
        <note>ligand shared between dimeric partners</note>
    </ligand>
</feature>
<keyword evidence="7" id="KW-0862">Zinc</keyword>
<keyword evidence="4 7" id="KW-0028">Amino-acid biosynthesis</keyword>
<sequence length="149" mass="16479">MSAASPTYKALEQATPGHETNLESLLESAGWNDDGLIPAIAQQFDTGEVLMMAWMTRQTLEETLQTGRVCYWSRSRQKPWRKGESSGQVQMLHQAWLDCDGDTLLLKVDQTGPACHTGRRTCFYLALNEKSAHVATAPLMSAEALYGNS</sequence>
<evidence type="ECO:0000256" key="6">
    <source>
        <dbReference type="ARBA" id="ARBA00023102"/>
    </source>
</evidence>
<dbReference type="InterPro" id="IPR026660">
    <property type="entry name" value="PRA-CH"/>
</dbReference>
<evidence type="ECO:0000256" key="7">
    <source>
        <dbReference type="HAMAP-Rule" id="MF_01021"/>
    </source>
</evidence>
<evidence type="ECO:0000259" key="8">
    <source>
        <dbReference type="Pfam" id="PF01502"/>
    </source>
</evidence>
<keyword evidence="7" id="KW-0479">Metal-binding</keyword>
<evidence type="ECO:0000256" key="5">
    <source>
        <dbReference type="ARBA" id="ARBA00022801"/>
    </source>
</evidence>
<feature type="binding site" evidence="7">
    <location>
        <position position="98"/>
    </location>
    <ligand>
        <name>Mg(2+)</name>
        <dbReference type="ChEBI" id="CHEBI:18420"/>
    </ligand>
</feature>
<dbReference type="PANTHER" id="PTHR42945:SF1">
    <property type="entry name" value="HISTIDINE BIOSYNTHESIS BIFUNCTIONAL PROTEIN HIS7"/>
    <property type="match status" value="1"/>
</dbReference>
<comment type="subunit">
    <text evidence="7">Homodimer.</text>
</comment>
<dbReference type="NCBIfam" id="NF000768">
    <property type="entry name" value="PRK00051.1"/>
    <property type="match status" value="1"/>
</dbReference>
<keyword evidence="3 7" id="KW-0963">Cytoplasm</keyword>
<comment type="cofactor">
    <cofactor evidence="7">
        <name>Zn(2+)</name>
        <dbReference type="ChEBI" id="CHEBI:29105"/>
    </cofactor>
    <text evidence="7">Binds 1 zinc ion per subunit.</text>
</comment>
<evidence type="ECO:0000256" key="1">
    <source>
        <dbReference type="ARBA" id="ARBA00000024"/>
    </source>
</evidence>
<evidence type="ECO:0000313" key="9">
    <source>
        <dbReference type="EMBL" id="GHC20147.1"/>
    </source>
</evidence>
<dbReference type="Pfam" id="PF01502">
    <property type="entry name" value="PRA-CH"/>
    <property type="match status" value="1"/>
</dbReference>
<dbReference type="RefSeq" id="WP_189515612.1">
    <property type="nucleotide sequence ID" value="NZ_BMZM01000001.1"/>
</dbReference>
<evidence type="ECO:0000256" key="2">
    <source>
        <dbReference type="ARBA" id="ARBA00005169"/>
    </source>
</evidence>
<evidence type="ECO:0000256" key="4">
    <source>
        <dbReference type="ARBA" id="ARBA00022605"/>
    </source>
</evidence>
<dbReference type="InterPro" id="IPR002496">
    <property type="entry name" value="PRib_AMP_CycHydrolase_dom"/>
</dbReference>
<comment type="catalytic activity">
    <reaction evidence="1 7">
        <text>1-(5-phospho-beta-D-ribosyl)-5'-AMP + H2O = 1-(5-phospho-beta-D-ribosyl)-5-[(5-phospho-beta-D-ribosylamino)methylideneamino]imidazole-4-carboxamide</text>
        <dbReference type="Rhea" id="RHEA:20049"/>
        <dbReference type="ChEBI" id="CHEBI:15377"/>
        <dbReference type="ChEBI" id="CHEBI:58435"/>
        <dbReference type="ChEBI" id="CHEBI:59457"/>
        <dbReference type="EC" id="3.5.4.19"/>
    </reaction>
</comment>
<dbReference type="InterPro" id="IPR038019">
    <property type="entry name" value="PRib_AMP_CycHydrolase_sf"/>
</dbReference>
<comment type="cofactor">
    <cofactor evidence="7">
        <name>Mg(2+)</name>
        <dbReference type="ChEBI" id="CHEBI:18420"/>
    </cofactor>
    <text evidence="7">Binds 1 Mg(2+) ion per subunit.</text>
</comment>
<protein>
    <recommendedName>
        <fullName evidence="7">Phosphoribosyl-AMP cyclohydrolase</fullName>
        <shortName evidence="7">PRA-CH</shortName>
        <ecNumber evidence="7">3.5.4.19</ecNumber>
    </recommendedName>
</protein>
<comment type="pathway">
    <text evidence="2 7">Amino-acid biosynthesis; L-histidine biosynthesis; L-histidine from 5-phospho-alpha-D-ribose 1-diphosphate: step 3/9.</text>
</comment>
<comment type="function">
    <text evidence="7">Catalyzes the hydrolysis of the adenine ring of phosphoribosyl-AMP.</text>
</comment>
<dbReference type="Gene3D" id="3.10.20.810">
    <property type="entry name" value="Phosphoribosyl-AMP cyclohydrolase"/>
    <property type="match status" value="1"/>
</dbReference>
<dbReference type="HAMAP" id="MF_01021">
    <property type="entry name" value="HisI"/>
    <property type="match status" value="1"/>
</dbReference>
<dbReference type="SUPFAM" id="SSF141734">
    <property type="entry name" value="HisI-like"/>
    <property type="match status" value="1"/>
</dbReference>
<name>A0ABQ3FES7_9GAMM</name>
<feature type="binding site" evidence="7">
    <location>
        <position position="100"/>
    </location>
    <ligand>
        <name>Mg(2+)</name>
        <dbReference type="ChEBI" id="CHEBI:18420"/>
    </ligand>
</feature>
<evidence type="ECO:0000313" key="10">
    <source>
        <dbReference type="Proteomes" id="UP000604243"/>
    </source>
</evidence>
<keyword evidence="5 7" id="KW-0378">Hydrolase</keyword>
<feature type="domain" description="Phosphoribosyl-AMP cyclohydrolase" evidence="8">
    <location>
        <begin position="51"/>
        <end position="124"/>
    </location>
</feature>
<dbReference type="EMBL" id="BMZM01000001">
    <property type="protein sequence ID" value="GHC20147.1"/>
    <property type="molecule type" value="Genomic_DNA"/>
</dbReference>
<keyword evidence="6 7" id="KW-0368">Histidine biosynthesis</keyword>
<dbReference type="EC" id="3.5.4.19" evidence="7"/>
<dbReference type="Proteomes" id="UP000604243">
    <property type="component" value="Unassembled WGS sequence"/>
</dbReference>
<feature type="binding site" evidence="7">
    <location>
        <position position="99"/>
    </location>
    <ligand>
        <name>Zn(2+)</name>
        <dbReference type="ChEBI" id="CHEBI:29105"/>
        <note>ligand shared between dimeric partners</note>
    </ligand>
</feature>
<evidence type="ECO:0000256" key="3">
    <source>
        <dbReference type="ARBA" id="ARBA00022490"/>
    </source>
</evidence>
<comment type="caution">
    <text evidence="9">The sequence shown here is derived from an EMBL/GenBank/DDBJ whole genome shotgun (WGS) entry which is preliminary data.</text>
</comment>
<feature type="binding site" evidence="7">
    <location>
        <position position="115"/>
    </location>
    <ligand>
        <name>Zn(2+)</name>
        <dbReference type="ChEBI" id="CHEBI:29105"/>
        <note>ligand shared between dimeric partners</note>
    </ligand>
</feature>
<accession>A0ABQ3FES7</accession>
<comment type="subcellular location">
    <subcellularLocation>
        <location evidence="7">Cytoplasm</location>
    </subcellularLocation>
</comment>
<organism evidence="9 10">
    <name type="scientific">Kushneria pakistanensis</name>
    <dbReference type="NCBI Taxonomy" id="1508770"/>
    <lineage>
        <taxon>Bacteria</taxon>
        <taxon>Pseudomonadati</taxon>
        <taxon>Pseudomonadota</taxon>
        <taxon>Gammaproteobacteria</taxon>
        <taxon>Oceanospirillales</taxon>
        <taxon>Halomonadaceae</taxon>
        <taxon>Kushneria</taxon>
    </lineage>
</organism>
<proteinExistence type="inferred from homology"/>
<dbReference type="PANTHER" id="PTHR42945">
    <property type="entry name" value="HISTIDINE BIOSYNTHESIS BIFUNCTIONAL PROTEIN"/>
    <property type="match status" value="1"/>
</dbReference>
<feature type="binding site" evidence="7">
    <location>
        <position position="102"/>
    </location>
    <ligand>
        <name>Mg(2+)</name>
        <dbReference type="ChEBI" id="CHEBI:18420"/>
    </ligand>
</feature>
<keyword evidence="10" id="KW-1185">Reference proteome</keyword>
<keyword evidence="7" id="KW-0460">Magnesium</keyword>
<reference evidence="10" key="1">
    <citation type="journal article" date="2019" name="Int. J. Syst. Evol. Microbiol.">
        <title>The Global Catalogue of Microorganisms (GCM) 10K type strain sequencing project: providing services to taxonomists for standard genome sequencing and annotation.</title>
        <authorList>
            <consortium name="The Broad Institute Genomics Platform"/>
            <consortium name="The Broad Institute Genome Sequencing Center for Infectious Disease"/>
            <person name="Wu L."/>
            <person name="Ma J."/>
        </authorList>
    </citation>
    <scope>NUCLEOTIDE SEQUENCE [LARGE SCALE GENOMIC DNA]</scope>
    <source>
        <strain evidence="10">KCTC 42082</strain>
    </source>
</reference>